<keyword evidence="6" id="KW-0677">Repeat</keyword>
<dbReference type="InterPro" id="IPR020472">
    <property type="entry name" value="WD40_PAC1"/>
</dbReference>
<feature type="repeat" description="WD" evidence="11">
    <location>
        <begin position="268"/>
        <end position="300"/>
    </location>
</feature>
<dbReference type="InterPro" id="IPR029063">
    <property type="entry name" value="SAM-dependent_MTases_sf"/>
</dbReference>
<dbReference type="SMART" id="SM00320">
    <property type="entry name" value="WD40"/>
    <property type="match status" value="6"/>
</dbReference>
<dbReference type="Pfam" id="PF10294">
    <property type="entry name" value="Methyltransf_16"/>
    <property type="match status" value="1"/>
</dbReference>
<dbReference type="OrthoDB" id="273771at2759"/>
<dbReference type="InterPro" id="IPR019775">
    <property type="entry name" value="WD40_repeat_CS"/>
</dbReference>
<dbReference type="InterPro" id="IPR044536">
    <property type="entry name" value="PEX7"/>
</dbReference>
<dbReference type="CDD" id="cd02440">
    <property type="entry name" value="AdoMet_MTases"/>
    <property type="match status" value="1"/>
</dbReference>
<evidence type="ECO:0000256" key="6">
    <source>
        <dbReference type="ARBA" id="ARBA00022737"/>
    </source>
</evidence>
<proteinExistence type="inferred from homology"/>
<comment type="similarity">
    <text evidence="9">Belongs to the WD repeat peroxin-7 family.</text>
</comment>
<evidence type="ECO:0000256" key="5">
    <source>
        <dbReference type="ARBA" id="ARBA00022574"/>
    </source>
</evidence>
<evidence type="ECO:0000256" key="9">
    <source>
        <dbReference type="ARBA" id="ARBA00024017"/>
    </source>
</evidence>
<keyword evidence="7" id="KW-0653">Protein transport</keyword>
<dbReference type="STRING" id="946122.A0A0C2X4V4"/>
<dbReference type="GO" id="GO:0005053">
    <property type="term" value="F:peroxisome matrix targeting signal-2 binding"/>
    <property type="evidence" value="ECO:0007669"/>
    <property type="project" value="InterPro"/>
</dbReference>
<dbReference type="InParanoid" id="A0A0C2X4V4"/>
<keyword evidence="5 11" id="KW-0853">WD repeat</keyword>
<comment type="subcellular location">
    <subcellularLocation>
        <location evidence="2">Cytoplasm</location>
        <location evidence="2">Cytosol</location>
    </subcellularLocation>
    <subcellularLocation>
        <location evidence="1">Peroxisome matrix</location>
    </subcellularLocation>
</comment>
<evidence type="ECO:0000256" key="8">
    <source>
        <dbReference type="ARBA" id="ARBA00023140"/>
    </source>
</evidence>
<dbReference type="GO" id="GO:0005829">
    <property type="term" value="C:cytosol"/>
    <property type="evidence" value="ECO:0007669"/>
    <property type="project" value="UniProtKB-SubCell"/>
</dbReference>
<evidence type="ECO:0000256" key="3">
    <source>
        <dbReference type="ARBA" id="ARBA00022448"/>
    </source>
</evidence>
<dbReference type="InterPro" id="IPR019410">
    <property type="entry name" value="Methyltransf_16"/>
</dbReference>
<dbReference type="Gene3D" id="3.40.50.150">
    <property type="entry name" value="Vaccinia Virus protein VP39"/>
    <property type="match status" value="1"/>
</dbReference>
<evidence type="ECO:0000313" key="13">
    <source>
        <dbReference type="Proteomes" id="UP000054549"/>
    </source>
</evidence>
<evidence type="ECO:0000256" key="10">
    <source>
        <dbReference type="ARBA" id="ARBA00032565"/>
    </source>
</evidence>
<dbReference type="GO" id="GO:0005782">
    <property type="term" value="C:peroxisomal matrix"/>
    <property type="evidence" value="ECO:0007669"/>
    <property type="project" value="UniProtKB-SubCell"/>
</dbReference>
<dbReference type="PANTHER" id="PTHR46027:SF1">
    <property type="entry name" value="PEROXISOMAL TARGETING SIGNAL 2 RECEPTOR"/>
    <property type="match status" value="1"/>
</dbReference>
<dbReference type="Pfam" id="PF00400">
    <property type="entry name" value="WD40"/>
    <property type="match status" value="5"/>
</dbReference>
<dbReference type="PROSITE" id="PS50082">
    <property type="entry name" value="WD_REPEATS_2"/>
    <property type="match status" value="4"/>
</dbReference>
<accession>A0A0C2X4V4</accession>
<keyword evidence="8" id="KW-0576">Peroxisome</keyword>
<dbReference type="HOGENOM" id="CLU_437527_0_0_1"/>
<sequence>MNGLRPPQPPAVLQTPGFAHYSLSWSPFHTTRLALASSANFGLVGNGRLHLVTAAQTSDGSHALKLDQHYESQDGLYDVAWSEVHENQLATASGDGSVRLWDIMLKDLPIRIWQEHSREVFSVDWSNLRKDVFASSSWDGTVKLWTPDRPRSILTLQTHHACVYQAVFSPHHPHILATCSTDGTVKIFDTREPSYVTGPNTNSFTHPLTAAAITVPASTGEVLSIDWNKYKSFVLASGGVDKIGKIWDCRMVHPGEVNKVGGACETQLLGHEYAIRKLQWSPHKADIIATASYDMTCRIWCTTPVPGRPQLMHIHDSHTEFVVGCGWSLYEEGVIASCGWDRCRLESINQVPHQMNEASRSLAPVLDPPRSLHVDQDPEDILSSSLETFYGFQPITLGSARTTFVYTTKDARFTIDLRVPDTQAANWSLHASDIWISSVYLVDHLDELLLEKHIETSSPLRVLELGAGTGLPGILIAKMFPGCAVTVSDYPDESLIQNLRHNVERNNVAHNCRVAPYAWGSDPSTAFDGSEGFDIVIAADTLWNPESHRIFIDTLCATLSKARSSRIHLVASLHTGRYTIQAFLDALIPHGFEIEGISEKRCSGHDEREWTVLRQHEDDTERRRWVVWIKIKWSVSLSNTS</sequence>
<dbReference type="Gene3D" id="2.130.10.10">
    <property type="entry name" value="YVTN repeat-like/Quinoprotein amine dehydrogenase"/>
    <property type="match status" value="1"/>
</dbReference>
<dbReference type="FunCoup" id="A0A0C2X4V4">
    <property type="interactions" value="72"/>
</dbReference>
<dbReference type="InterPro" id="IPR015943">
    <property type="entry name" value="WD40/YVTN_repeat-like_dom_sf"/>
</dbReference>
<gene>
    <name evidence="12" type="ORF">M378DRAFT_176200</name>
</gene>
<evidence type="ECO:0000256" key="1">
    <source>
        <dbReference type="ARBA" id="ARBA00004253"/>
    </source>
</evidence>
<dbReference type="GO" id="GO:0008757">
    <property type="term" value="F:S-adenosylmethionine-dependent methyltransferase activity"/>
    <property type="evidence" value="ECO:0007669"/>
    <property type="project" value="UniProtKB-ARBA"/>
</dbReference>
<dbReference type="GO" id="GO:0016558">
    <property type="term" value="P:protein import into peroxisome matrix"/>
    <property type="evidence" value="ECO:0007669"/>
    <property type="project" value="InterPro"/>
</dbReference>
<feature type="repeat" description="WD" evidence="11">
    <location>
        <begin position="156"/>
        <end position="198"/>
    </location>
</feature>
<protein>
    <recommendedName>
        <fullName evidence="10">Peroxin-7</fullName>
    </recommendedName>
</protein>
<organism evidence="12 13">
    <name type="scientific">Amanita muscaria (strain Koide BX008)</name>
    <dbReference type="NCBI Taxonomy" id="946122"/>
    <lineage>
        <taxon>Eukaryota</taxon>
        <taxon>Fungi</taxon>
        <taxon>Dikarya</taxon>
        <taxon>Basidiomycota</taxon>
        <taxon>Agaricomycotina</taxon>
        <taxon>Agaricomycetes</taxon>
        <taxon>Agaricomycetidae</taxon>
        <taxon>Agaricales</taxon>
        <taxon>Pluteineae</taxon>
        <taxon>Amanitaceae</taxon>
        <taxon>Amanita</taxon>
    </lineage>
</organism>
<evidence type="ECO:0000256" key="4">
    <source>
        <dbReference type="ARBA" id="ARBA00022490"/>
    </source>
</evidence>
<dbReference type="AlphaFoldDB" id="A0A0C2X4V4"/>
<dbReference type="PROSITE" id="PS50294">
    <property type="entry name" value="WD_REPEATS_REGION"/>
    <property type="match status" value="2"/>
</dbReference>
<keyword evidence="13" id="KW-1185">Reference proteome</keyword>
<dbReference type="SUPFAM" id="SSF53335">
    <property type="entry name" value="S-adenosyl-L-methionine-dependent methyltransferases"/>
    <property type="match status" value="1"/>
</dbReference>
<feature type="repeat" description="WD" evidence="11">
    <location>
        <begin position="69"/>
        <end position="103"/>
    </location>
</feature>
<reference evidence="12 13" key="1">
    <citation type="submission" date="2014-04" db="EMBL/GenBank/DDBJ databases">
        <title>Evolutionary Origins and Diversification of the Mycorrhizal Mutualists.</title>
        <authorList>
            <consortium name="DOE Joint Genome Institute"/>
            <consortium name="Mycorrhizal Genomics Consortium"/>
            <person name="Kohler A."/>
            <person name="Kuo A."/>
            <person name="Nagy L.G."/>
            <person name="Floudas D."/>
            <person name="Copeland A."/>
            <person name="Barry K.W."/>
            <person name="Cichocki N."/>
            <person name="Veneault-Fourrey C."/>
            <person name="LaButti K."/>
            <person name="Lindquist E.A."/>
            <person name="Lipzen A."/>
            <person name="Lundell T."/>
            <person name="Morin E."/>
            <person name="Murat C."/>
            <person name="Riley R."/>
            <person name="Ohm R."/>
            <person name="Sun H."/>
            <person name="Tunlid A."/>
            <person name="Henrissat B."/>
            <person name="Grigoriev I.V."/>
            <person name="Hibbett D.S."/>
            <person name="Martin F."/>
        </authorList>
    </citation>
    <scope>NUCLEOTIDE SEQUENCE [LARGE SCALE GENOMIC DNA]</scope>
    <source>
        <strain evidence="12 13">Koide BX008</strain>
    </source>
</reference>
<dbReference type="InterPro" id="IPR036322">
    <property type="entry name" value="WD40_repeat_dom_sf"/>
</dbReference>
<feature type="repeat" description="WD" evidence="11">
    <location>
        <begin position="113"/>
        <end position="155"/>
    </location>
</feature>
<evidence type="ECO:0000256" key="11">
    <source>
        <dbReference type="PROSITE-ProRule" id="PRU00221"/>
    </source>
</evidence>
<evidence type="ECO:0000313" key="12">
    <source>
        <dbReference type="EMBL" id="KIL69302.1"/>
    </source>
</evidence>
<dbReference type="PRINTS" id="PR00320">
    <property type="entry name" value="GPROTEINBRPT"/>
</dbReference>
<dbReference type="EMBL" id="KN818226">
    <property type="protein sequence ID" value="KIL69302.1"/>
    <property type="molecule type" value="Genomic_DNA"/>
</dbReference>
<evidence type="ECO:0000256" key="2">
    <source>
        <dbReference type="ARBA" id="ARBA00004514"/>
    </source>
</evidence>
<name>A0A0C2X4V4_AMAMK</name>
<dbReference type="PANTHER" id="PTHR46027">
    <property type="entry name" value="PEROXISOMAL TARGETING SIGNAL 2 RECEPTOR"/>
    <property type="match status" value="1"/>
</dbReference>
<dbReference type="InterPro" id="IPR001680">
    <property type="entry name" value="WD40_rpt"/>
</dbReference>
<dbReference type="SUPFAM" id="SSF50978">
    <property type="entry name" value="WD40 repeat-like"/>
    <property type="match status" value="1"/>
</dbReference>
<keyword evidence="4" id="KW-0963">Cytoplasm</keyword>
<dbReference type="Proteomes" id="UP000054549">
    <property type="component" value="Unassembled WGS sequence"/>
</dbReference>
<evidence type="ECO:0000256" key="7">
    <source>
        <dbReference type="ARBA" id="ARBA00022927"/>
    </source>
</evidence>
<keyword evidence="3" id="KW-0813">Transport</keyword>
<dbReference type="PROSITE" id="PS00678">
    <property type="entry name" value="WD_REPEATS_1"/>
    <property type="match status" value="1"/>
</dbReference>